<evidence type="ECO:0000313" key="10">
    <source>
        <dbReference type="EMBL" id="ELA34991.1"/>
    </source>
</evidence>
<feature type="domain" description="Zn(2)-C6 fungal-type" evidence="9">
    <location>
        <begin position="17"/>
        <end position="46"/>
    </location>
</feature>
<keyword evidence="3" id="KW-0862">Zinc</keyword>
<dbReference type="AlphaFoldDB" id="L2G9N6"/>
<dbReference type="GO" id="GO:0008270">
    <property type="term" value="F:zinc ion binding"/>
    <property type="evidence" value="ECO:0007669"/>
    <property type="project" value="InterPro"/>
</dbReference>
<dbReference type="EMBL" id="KB020586">
    <property type="protein sequence ID" value="ELA34991.1"/>
    <property type="molecule type" value="Genomic_DNA"/>
</dbReference>
<dbReference type="InterPro" id="IPR052202">
    <property type="entry name" value="Yeast_MetPath_Reg"/>
</dbReference>
<keyword evidence="5" id="KW-0238">DNA-binding</keyword>
<evidence type="ECO:0000259" key="9">
    <source>
        <dbReference type="PROSITE" id="PS50048"/>
    </source>
</evidence>
<keyword evidence="2" id="KW-0479">Metal-binding</keyword>
<dbReference type="CDD" id="cd14723">
    <property type="entry name" value="ZIP_Ppr1"/>
    <property type="match status" value="1"/>
</dbReference>
<evidence type="ECO:0000256" key="6">
    <source>
        <dbReference type="ARBA" id="ARBA00023163"/>
    </source>
</evidence>
<dbReference type="HOGENOM" id="CLU_1468059_0_0_1"/>
<dbReference type="GO" id="GO:0045944">
    <property type="term" value="P:positive regulation of transcription by RNA polymerase II"/>
    <property type="evidence" value="ECO:0007669"/>
    <property type="project" value="TreeGrafter"/>
</dbReference>
<dbReference type="CDD" id="cd00067">
    <property type="entry name" value="GAL4"/>
    <property type="match status" value="1"/>
</dbReference>
<evidence type="ECO:0000256" key="1">
    <source>
        <dbReference type="ARBA" id="ARBA00004123"/>
    </source>
</evidence>
<dbReference type="InterPro" id="IPR001138">
    <property type="entry name" value="Zn2Cys6_DnaBD"/>
</dbReference>
<feature type="compositionally biased region" description="Basic and acidic residues" evidence="8">
    <location>
        <begin position="160"/>
        <end position="172"/>
    </location>
</feature>
<reference evidence="10" key="1">
    <citation type="submission" date="2012-08" db="EMBL/GenBank/DDBJ databases">
        <title>Genome analysis of Colletotrichum orbiculare and Colletotrichum fructicola.</title>
        <authorList>
            <person name="Gan P.H.P."/>
            <person name="Ikeda K."/>
            <person name="Irieda H."/>
            <person name="Narusaka M."/>
            <person name="O'Connell R.J."/>
            <person name="Narusaka Y."/>
            <person name="Takano Y."/>
            <person name="Kubo Y."/>
            <person name="Shirasu K."/>
        </authorList>
    </citation>
    <scope>NUCLEOTIDE SEQUENCE</scope>
    <source>
        <strain evidence="10">Nara gc5</strain>
    </source>
</reference>
<accession>L2G9N6</accession>
<keyword evidence="4" id="KW-0805">Transcription regulation</keyword>
<dbReference type="Gene3D" id="4.10.240.10">
    <property type="entry name" value="Zn(2)-C6 fungal-type DNA-binding domain"/>
    <property type="match status" value="1"/>
</dbReference>
<evidence type="ECO:0000256" key="4">
    <source>
        <dbReference type="ARBA" id="ARBA00023015"/>
    </source>
</evidence>
<feature type="region of interest" description="Disordered" evidence="8">
    <location>
        <begin position="156"/>
        <end position="184"/>
    </location>
</feature>
<protein>
    <submittedName>
        <fullName evidence="10">C6 transcription factor</fullName>
    </submittedName>
</protein>
<dbReference type="PANTHER" id="PTHR47782:SF12">
    <property type="entry name" value="ZN(II)2CYS6 TRANSCRIPTION FACTOR (EUROFUNG)"/>
    <property type="match status" value="1"/>
</dbReference>
<organism evidence="10">
    <name type="scientific">Colletotrichum fructicola (strain Nara gc5)</name>
    <name type="common">Anthracnose fungus</name>
    <name type="synonym">Colletotrichum gloeosporioides (strain Nara gc5)</name>
    <dbReference type="NCBI Taxonomy" id="1213859"/>
    <lineage>
        <taxon>Eukaryota</taxon>
        <taxon>Fungi</taxon>
        <taxon>Dikarya</taxon>
        <taxon>Ascomycota</taxon>
        <taxon>Pezizomycotina</taxon>
        <taxon>Sordariomycetes</taxon>
        <taxon>Hypocreomycetidae</taxon>
        <taxon>Glomerellales</taxon>
        <taxon>Glomerellaceae</taxon>
        <taxon>Colletotrichum</taxon>
        <taxon>Colletotrichum gloeosporioides species complex</taxon>
    </lineage>
</organism>
<evidence type="ECO:0000256" key="5">
    <source>
        <dbReference type="ARBA" id="ARBA00023125"/>
    </source>
</evidence>
<dbReference type="GO" id="GO:0005634">
    <property type="term" value="C:nucleus"/>
    <property type="evidence" value="ECO:0007669"/>
    <property type="project" value="UniProtKB-SubCell"/>
</dbReference>
<keyword evidence="6" id="KW-0804">Transcription</keyword>
<dbReference type="PROSITE" id="PS00463">
    <property type="entry name" value="ZN2_CY6_FUNGAL_1"/>
    <property type="match status" value="1"/>
</dbReference>
<comment type="subcellular location">
    <subcellularLocation>
        <location evidence="1">Nucleus</location>
    </subcellularLocation>
</comment>
<dbReference type="SUPFAM" id="SSF57701">
    <property type="entry name" value="Zn2/Cys6 DNA-binding domain"/>
    <property type="match status" value="1"/>
</dbReference>
<name>L2G9N6_COLFN</name>
<gene>
    <name evidence="10" type="ORF">CGGC5_5252</name>
</gene>
<dbReference type="PANTHER" id="PTHR47782">
    <property type="entry name" value="ZN(II)2CYS6 TRANSCRIPTION FACTOR (EUROFUNG)-RELATED"/>
    <property type="match status" value="1"/>
</dbReference>
<dbReference type="SMART" id="SM00066">
    <property type="entry name" value="GAL4"/>
    <property type="match status" value="1"/>
</dbReference>
<evidence type="ECO:0000256" key="3">
    <source>
        <dbReference type="ARBA" id="ARBA00022833"/>
    </source>
</evidence>
<evidence type="ECO:0000256" key="2">
    <source>
        <dbReference type="ARBA" id="ARBA00022723"/>
    </source>
</evidence>
<sequence>MPVGQRRSNVRRSNVTACHRCKSRKQRCDQNIPACSNCERAGVECVGTDIDGRVAPRSYIKSLEDRIAQLETQLMSHGLRDQSHDTPTSVDFSAVVTHGVSNSPSSQGHNSQADEDLVGQIVLDSLRADHFSSAIANHNGLSLLNSLLSGPITKVSRPGLRSDHRTLFEDANRPAGGARQPAGL</sequence>
<keyword evidence="7" id="KW-0539">Nucleus</keyword>
<dbReference type="GO" id="GO:0043565">
    <property type="term" value="F:sequence-specific DNA binding"/>
    <property type="evidence" value="ECO:0007669"/>
    <property type="project" value="TreeGrafter"/>
</dbReference>
<dbReference type="Pfam" id="PF00172">
    <property type="entry name" value="Zn_clus"/>
    <property type="match status" value="1"/>
</dbReference>
<dbReference type="PROSITE" id="PS50048">
    <property type="entry name" value="ZN2_CY6_FUNGAL_2"/>
    <property type="match status" value="1"/>
</dbReference>
<evidence type="ECO:0000256" key="8">
    <source>
        <dbReference type="SAM" id="MobiDB-lite"/>
    </source>
</evidence>
<evidence type="ECO:0000256" key="7">
    <source>
        <dbReference type="ARBA" id="ARBA00023242"/>
    </source>
</evidence>
<dbReference type="GO" id="GO:0000981">
    <property type="term" value="F:DNA-binding transcription factor activity, RNA polymerase II-specific"/>
    <property type="evidence" value="ECO:0007669"/>
    <property type="project" value="InterPro"/>
</dbReference>
<dbReference type="InterPro" id="IPR036864">
    <property type="entry name" value="Zn2-C6_fun-type_DNA-bd_sf"/>
</dbReference>
<proteinExistence type="predicted"/>